<organism evidence="7 8">
    <name type="scientific">Symbiodinium microadriaticum</name>
    <name type="common">Dinoflagellate</name>
    <name type="synonym">Zooxanthella microadriatica</name>
    <dbReference type="NCBI Taxonomy" id="2951"/>
    <lineage>
        <taxon>Eukaryota</taxon>
        <taxon>Sar</taxon>
        <taxon>Alveolata</taxon>
        <taxon>Dinophyceae</taxon>
        <taxon>Suessiales</taxon>
        <taxon>Symbiodiniaceae</taxon>
        <taxon>Symbiodinium</taxon>
    </lineage>
</organism>
<dbReference type="GO" id="GO:0016787">
    <property type="term" value="F:hydrolase activity"/>
    <property type="evidence" value="ECO:0007669"/>
    <property type="project" value="InterPro"/>
</dbReference>
<evidence type="ECO:0000256" key="4">
    <source>
        <dbReference type="SAM" id="Phobius"/>
    </source>
</evidence>
<dbReference type="InterPro" id="IPR008334">
    <property type="entry name" value="5'-Nucleotdase_C"/>
</dbReference>
<dbReference type="OrthoDB" id="10252235at2759"/>
<dbReference type="Gene3D" id="3.60.21.10">
    <property type="match status" value="1"/>
</dbReference>
<feature type="domain" description="5'-Nucleotidase C-terminal" evidence="6">
    <location>
        <begin position="309"/>
        <end position="443"/>
    </location>
</feature>
<dbReference type="Pfam" id="PF00149">
    <property type="entry name" value="Metallophos"/>
    <property type="match status" value="1"/>
</dbReference>
<dbReference type="Pfam" id="PF02872">
    <property type="entry name" value="5_nucleotid_C"/>
    <property type="match status" value="1"/>
</dbReference>
<evidence type="ECO:0000313" key="8">
    <source>
        <dbReference type="Proteomes" id="UP000186817"/>
    </source>
</evidence>
<comment type="similarity">
    <text evidence="1">Belongs to the 5'-nucleotidase family.</text>
</comment>
<evidence type="ECO:0000313" key="7">
    <source>
        <dbReference type="EMBL" id="OLP81675.1"/>
    </source>
</evidence>
<proteinExistence type="inferred from homology"/>
<dbReference type="SUPFAM" id="SSF56300">
    <property type="entry name" value="Metallo-dependent phosphatases"/>
    <property type="match status" value="1"/>
</dbReference>
<accession>A0A1Q9CFG7</accession>
<dbReference type="AlphaFoldDB" id="A0A1Q9CFG7"/>
<feature type="compositionally biased region" description="Low complexity" evidence="3">
    <location>
        <begin position="531"/>
        <end position="543"/>
    </location>
</feature>
<evidence type="ECO:0000256" key="3">
    <source>
        <dbReference type="SAM" id="MobiDB-lite"/>
    </source>
</evidence>
<dbReference type="PANTHER" id="PTHR11575">
    <property type="entry name" value="5'-NUCLEOTIDASE-RELATED"/>
    <property type="match status" value="1"/>
</dbReference>
<dbReference type="Gene3D" id="3.90.780.10">
    <property type="entry name" value="5'-Nucleotidase, C-terminal domain"/>
    <property type="match status" value="1"/>
</dbReference>
<evidence type="ECO:0000259" key="5">
    <source>
        <dbReference type="Pfam" id="PF00149"/>
    </source>
</evidence>
<evidence type="ECO:0000256" key="2">
    <source>
        <dbReference type="ARBA" id="ARBA00022729"/>
    </source>
</evidence>
<feature type="compositionally biased region" description="Acidic residues" evidence="3">
    <location>
        <begin position="587"/>
        <end position="598"/>
    </location>
</feature>
<dbReference type="InterPro" id="IPR036907">
    <property type="entry name" value="5'-Nucleotdase_C_sf"/>
</dbReference>
<dbReference type="SUPFAM" id="SSF55816">
    <property type="entry name" value="5'-nucleotidase (syn. UDP-sugar hydrolase), C-terminal domain"/>
    <property type="match status" value="1"/>
</dbReference>
<keyword evidence="4" id="KW-1133">Transmembrane helix</keyword>
<feature type="compositionally biased region" description="Basic and acidic residues" evidence="3">
    <location>
        <begin position="630"/>
        <end position="644"/>
    </location>
</feature>
<feature type="compositionally biased region" description="Basic and acidic residues" evidence="3">
    <location>
        <begin position="599"/>
        <end position="610"/>
    </location>
</feature>
<dbReference type="EMBL" id="LSRX01001258">
    <property type="protein sequence ID" value="OLP81675.1"/>
    <property type="molecule type" value="Genomic_DNA"/>
</dbReference>
<dbReference type="InterPro" id="IPR004843">
    <property type="entry name" value="Calcineurin-like_PHP"/>
</dbReference>
<gene>
    <name evidence="7" type="primary">yfkN</name>
    <name evidence="7" type="ORF">AK812_SmicGene37753</name>
</gene>
<sequence>MQCFVGCFRAWFLPEPDSKLPDLRILSVNDVYKPERLALVRTVARAAVDPGVLVKQVLPGDLLGGSLYASEHLGESTVDVLNSLGVDYCLLGNHEFDYGEKRLRELMDKSRFPWLGSNVRDRDSQSIFHTALDSDTFWVQSSHGSVLCGLFGLCTPATPQLSDPGRNISFEDPISHARRCVKALRASGCELIVALTHLSLHQDKQLAESCDGIHVILGGHDHDPYYLIHHGVLIAKCGQNAEYVGILDLYLTRALAGVEVKHSFHFRSTAAVKEDPAVVEAVCRWKKSTTSTEEELCVVGSPLSSRTYELRSTENAFGCLVADAAFWACRPHGCHGAIINGGFIRQDRVYPAHSVLTAQQVGEELPFAECPAVVRMTGQSLRYALEEMLASAPTPVGCFPHVSTGMAVSYDPSAPPFARVQGLEVDGRTVDPDEQYLVAINRLFSEVAADGVRTFCKCERTYTHHQLFRDLVMDYLRERRHVSGELPGRLVPVTAVANVEATRQLASDRTCWQSDRREENDPLPASFVELSGRAAGKSSSTRSGKGRHHAAPQVRHSAHRRHARKDYQDDEPDDDASEDRRASLSEDSGDGQADEAEPDVSRREDSRYDDDQQEVDTQDRHSHHNRHVRPKEEVQLDAPADSHKPVVHNASHQSRPSSPVESNQTVHDSSARAVGGQPPPTGLHHESIRTGWLVTSSCWAILTLVAAAIALWLKRPELAEKGMCFVTKRISKLKWEPELQRKEVAVQAGEPCNDRPQDIQDAQDLVSAFIAQYGVDASAEGALRNLPADAQRQVIGEGPLRGLNASALLMSRIRRVQGSLAAVTSHPMGPGGMNPPMPAKSGVGPL</sequence>
<comment type="caution">
    <text evidence="7">The sequence shown here is derived from an EMBL/GenBank/DDBJ whole genome shotgun (WGS) entry which is preliminary data.</text>
</comment>
<feature type="transmembrane region" description="Helical" evidence="4">
    <location>
        <begin position="692"/>
        <end position="713"/>
    </location>
</feature>
<evidence type="ECO:0000256" key="1">
    <source>
        <dbReference type="ARBA" id="ARBA00006654"/>
    </source>
</evidence>
<feature type="compositionally biased region" description="Basic residues" evidence="3">
    <location>
        <begin position="544"/>
        <end position="564"/>
    </location>
</feature>
<feature type="compositionally biased region" description="Acidic residues" evidence="3">
    <location>
        <begin position="568"/>
        <end position="577"/>
    </location>
</feature>
<keyword evidence="4" id="KW-0472">Membrane</keyword>
<protein>
    <submittedName>
        <fullName evidence="7">Trifunctional nucleotide phosphoesterase protein YfkN</fullName>
    </submittedName>
</protein>
<keyword evidence="4" id="KW-0812">Transmembrane</keyword>
<feature type="compositionally biased region" description="Polar residues" evidence="3">
    <location>
        <begin position="650"/>
        <end position="668"/>
    </location>
</feature>
<keyword evidence="2" id="KW-0732">Signal</keyword>
<feature type="domain" description="Calcineurin-like phosphoesterase" evidence="5">
    <location>
        <begin position="24"/>
        <end position="224"/>
    </location>
</feature>
<name>A0A1Q9CFG7_SYMMI</name>
<feature type="region of interest" description="Disordered" evidence="3">
    <location>
        <begin position="507"/>
        <end position="683"/>
    </location>
</feature>
<dbReference type="GO" id="GO:0009166">
    <property type="term" value="P:nucleotide catabolic process"/>
    <property type="evidence" value="ECO:0007669"/>
    <property type="project" value="InterPro"/>
</dbReference>
<dbReference type="PANTHER" id="PTHR11575:SF48">
    <property type="entry name" value="5'-NUCLEOTIDASE"/>
    <property type="match status" value="1"/>
</dbReference>
<dbReference type="PRINTS" id="PR01607">
    <property type="entry name" value="APYRASEFAMLY"/>
</dbReference>
<dbReference type="InterPro" id="IPR006179">
    <property type="entry name" value="5_nucleotidase/apyrase"/>
</dbReference>
<evidence type="ECO:0000259" key="6">
    <source>
        <dbReference type="Pfam" id="PF02872"/>
    </source>
</evidence>
<reference evidence="7 8" key="1">
    <citation type="submission" date="2016-02" db="EMBL/GenBank/DDBJ databases">
        <title>Genome analysis of coral dinoflagellate symbionts highlights evolutionary adaptations to a symbiotic lifestyle.</title>
        <authorList>
            <person name="Aranda M."/>
            <person name="Li Y."/>
            <person name="Liew Y.J."/>
            <person name="Baumgarten S."/>
            <person name="Simakov O."/>
            <person name="Wilson M."/>
            <person name="Piel J."/>
            <person name="Ashoor H."/>
            <person name="Bougouffa S."/>
            <person name="Bajic V.B."/>
            <person name="Ryu T."/>
            <person name="Ravasi T."/>
            <person name="Bayer T."/>
            <person name="Micklem G."/>
            <person name="Kim H."/>
            <person name="Bhak J."/>
            <person name="Lajeunesse T.C."/>
            <person name="Voolstra C.R."/>
        </authorList>
    </citation>
    <scope>NUCLEOTIDE SEQUENCE [LARGE SCALE GENOMIC DNA]</scope>
    <source>
        <strain evidence="7 8">CCMP2467</strain>
    </source>
</reference>
<feature type="region of interest" description="Disordered" evidence="3">
    <location>
        <begin position="825"/>
        <end position="846"/>
    </location>
</feature>
<dbReference type="Proteomes" id="UP000186817">
    <property type="component" value="Unassembled WGS sequence"/>
</dbReference>
<dbReference type="InterPro" id="IPR029052">
    <property type="entry name" value="Metallo-depent_PP-like"/>
</dbReference>
<keyword evidence="8" id="KW-1185">Reference proteome</keyword>